<dbReference type="GO" id="GO:0016791">
    <property type="term" value="F:phosphatase activity"/>
    <property type="evidence" value="ECO:0007669"/>
    <property type="project" value="TreeGrafter"/>
</dbReference>
<dbReference type="PANTHER" id="PTHR48100:SF1">
    <property type="entry name" value="HISTIDINE PHOSPHATASE FAMILY PROTEIN-RELATED"/>
    <property type="match status" value="1"/>
</dbReference>
<dbReference type="AlphaFoldDB" id="A0A0R1XE75"/>
<organism evidence="3 4">
    <name type="scientific">Schleiferilactobacillus harbinensis DSM 16991</name>
    <dbReference type="NCBI Taxonomy" id="1122147"/>
    <lineage>
        <taxon>Bacteria</taxon>
        <taxon>Bacillati</taxon>
        <taxon>Bacillota</taxon>
        <taxon>Bacilli</taxon>
        <taxon>Lactobacillales</taxon>
        <taxon>Lactobacillaceae</taxon>
        <taxon>Schleiferilactobacillus</taxon>
    </lineage>
</organism>
<evidence type="ECO:0000313" key="3">
    <source>
        <dbReference type="EMBL" id="KRM28463.1"/>
    </source>
</evidence>
<proteinExistence type="predicted"/>
<feature type="active site" description="Proton donor/acceptor" evidence="1">
    <location>
        <position position="85"/>
    </location>
</feature>
<feature type="binding site" evidence="2">
    <location>
        <position position="59"/>
    </location>
    <ligand>
        <name>substrate</name>
    </ligand>
</feature>
<dbReference type="GO" id="GO:0005737">
    <property type="term" value="C:cytoplasm"/>
    <property type="evidence" value="ECO:0007669"/>
    <property type="project" value="TreeGrafter"/>
</dbReference>
<dbReference type="InterPro" id="IPR050275">
    <property type="entry name" value="PGM_Phosphatase"/>
</dbReference>
<dbReference type="SUPFAM" id="SSF53254">
    <property type="entry name" value="Phosphoglycerate mutase-like"/>
    <property type="match status" value="1"/>
</dbReference>
<dbReference type="OrthoDB" id="9782128at2"/>
<sequence>MTELYFIRHGKTKWNLEGRYQGGHGDSPLLPESYADIEQLAKFLAAHRYQALYTSPLPRAKMTAIFLQEQLAQTFPIYVDDGLREFNLGKMEGMRFPDVQRLYPSQIAAFRTAPAKYDPRPIQGETFPEVIDRMRGVVAKAVKRDRTGQARVLFVSHGAALTALIQSLLGTPLADIRKQGGLTNTSTTIISTKDQGKTFQLVKWNETDYLHKKLTKTDTI</sequence>
<evidence type="ECO:0000256" key="2">
    <source>
        <dbReference type="PIRSR" id="PIRSR613078-2"/>
    </source>
</evidence>
<dbReference type="PATRIC" id="fig|1122147.4.peg.1996"/>
<dbReference type="Proteomes" id="UP000050949">
    <property type="component" value="Unassembled WGS sequence"/>
</dbReference>
<dbReference type="PANTHER" id="PTHR48100">
    <property type="entry name" value="BROAD-SPECIFICITY PHOSPHATASE YOR283W-RELATED"/>
    <property type="match status" value="1"/>
</dbReference>
<dbReference type="EMBL" id="AZFW01000032">
    <property type="protein sequence ID" value="KRM28463.1"/>
    <property type="molecule type" value="Genomic_DNA"/>
</dbReference>
<feature type="active site" description="Tele-phosphohistidine intermediate" evidence="1">
    <location>
        <position position="9"/>
    </location>
</feature>
<comment type="caution">
    <text evidence="3">The sequence shown here is derived from an EMBL/GenBank/DDBJ whole genome shotgun (WGS) entry which is preliminary data.</text>
</comment>
<reference evidence="3 4" key="1">
    <citation type="journal article" date="2015" name="Genome Announc.">
        <title>Expanding the biotechnology potential of lactobacilli through comparative genomics of 213 strains and associated genera.</title>
        <authorList>
            <person name="Sun Z."/>
            <person name="Harris H.M."/>
            <person name="McCann A."/>
            <person name="Guo C."/>
            <person name="Argimon S."/>
            <person name="Zhang W."/>
            <person name="Yang X."/>
            <person name="Jeffery I.B."/>
            <person name="Cooney J.C."/>
            <person name="Kagawa T.F."/>
            <person name="Liu W."/>
            <person name="Song Y."/>
            <person name="Salvetti E."/>
            <person name="Wrobel A."/>
            <person name="Rasinkangas P."/>
            <person name="Parkhill J."/>
            <person name="Rea M.C."/>
            <person name="O'Sullivan O."/>
            <person name="Ritari J."/>
            <person name="Douillard F.P."/>
            <person name="Paul Ross R."/>
            <person name="Yang R."/>
            <person name="Briner A.E."/>
            <person name="Felis G.E."/>
            <person name="de Vos W.M."/>
            <person name="Barrangou R."/>
            <person name="Klaenhammer T.R."/>
            <person name="Caufield P.W."/>
            <person name="Cui Y."/>
            <person name="Zhang H."/>
            <person name="O'Toole P.W."/>
        </authorList>
    </citation>
    <scope>NUCLEOTIDE SEQUENCE [LARGE SCALE GENOMIC DNA]</scope>
    <source>
        <strain evidence="3 4">DSM 16991</strain>
    </source>
</reference>
<dbReference type="CDD" id="cd07067">
    <property type="entry name" value="HP_PGM_like"/>
    <property type="match status" value="1"/>
</dbReference>
<evidence type="ECO:0000256" key="1">
    <source>
        <dbReference type="PIRSR" id="PIRSR613078-1"/>
    </source>
</evidence>
<evidence type="ECO:0000313" key="4">
    <source>
        <dbReference type="Proteomes" id="UP000050949"/>
    </source>
</evidence>
<dbReference type="SMART" id="SM00855">
    <property type="entry name" value="PGAM"/>
    <property type="match status" value="1"/>
</dbReference>
<feature type="binding site" evidence="2">
    <location>
        <begin position="8"/>
        <end position="15"/>
    </location>
    <ligand>
        <name>substrate</name>
    </ligand>
</feature>
<dbReference type="RefSeq" id="WP_027827334.1">
    <property type="nucleotide sequence ID" value="NZ_AUEH01000001.1"/>
</dbReference>
<gene>
    <name evidence="3" type="ORF">FC91_GL001927</name>
</gene>
<dbReference type="Gene3D" id="3.40.50.1240">
    <property type="entry name" value="Phosphoglycerate mutase-like"/>
    <property type="match status" value="1"/>
</dbReference>
<protein>
    <submittedName>
        <fullName evidence="3">Phosphoglycerate mutase</fullName>
    </submittedName>
</protein>
<dbReference type="Pfam" id="PF00300">
    <property type="entry name" value="His_Phos_1"/>
    <property type="match status" value="1"/>
</dbReference>
<dbReference type="InterPro" id="IPR029033">
    <property type="entry name" value="His_PPase_superfam"/>
</dbReference>
<dbReference type="eggNOG" id="COG0406">
    <property type="taxonomic scope" value="Bacteria"/>
</dbReference>
<accession>A0A0R1XE75</accession>
<name>A0A0R1XE75_9LACO</name>
<dbReference type="InterPro" id="IPR013078">
    <property type="entry name" value="His_Pase_superF_clade-1"/>
</dbReference>